<accession>A0A0R1VHV7</accession>
<dbReference type="PATRIC" id="fig|1423750.3.peg.1778"/>
<proteinExistence type="predicted"/>
<dbReference type="EMBL" id="AZGB01000022">
    <property type="protein sequence ID" value="KRM05262.1"/>
    <property type="molecule type" value="Genomic_DNA"/>
</dbReference>
<reference evidence="2 3" key="1">
    <citation type="journal article" date="2015" name="Genome Announc.">
        <title>Expanding the biotechnology potential of lactobacilli through comparative genomics of 213 strains and associated genera.</title>
        <authorList>
            <person name="Sun Z."/>
            <person name="Harris H.M."/>
            <person name="McCann A."/>
            <person name="Guo C."/>
            <person name="Argimon S."/>
            <person name="Zhang W."/>
            <person name="Yang X."/>
            <person name="Jeffery I.B."/>
            <person name="Cooney J.C."/>
            <person name="Kagawa T.F."/>
            <person name="Liu W."/>
            <person name="Song Y."/>
            <person name="Salvetti E."/>
            <person name="Wrobel A."/>
            <person name="Rasinkangas P."/>
            <person name="Parkhill J."/>
            <person name="Rea M.C."/>
            <person name="O'Sullivan O."/>
            <person name="Ritari J."/>
            <person name="Douillard F.P."/>
            <person name="Paul Ross R."/>
            <person name="Yang R."/>
            <person name="Briner A.E."/>
            <person name="Felis G.E."/>
            <person name="de Vos W.M."/>
            <person name="Barrangou R."/>
            <person name="Klaenhammer T.R."/>
            <person name="Caufield P.W."/>
            <person name="Cui Y."/>
            <person name="Zhang H."/>
            <person name="O'Toole P.W."/>
        </authorList>
    </citation>
    <scope>NUCLEOTIDE SEQUENCE [LARGE SCALE GENOMIC DNA]</scope>
    <source>
        <strain evidence="2 3">DSM 18630</strain>
    </source>
</reference>
<organism evidence="2 3">
    <name type="scientific">Liquorilactobacillus ghanensis DSM 18630</name>
    <dbReference type="NCBI Taxonomy" id="1423750"/>
    <lineage>
        <taxon>Bacteria</taxon>
        <taxon>Bacillati</taxon>
        <taxon>Bacillota</taxon>
        <taxon>Bacilli</taxon>
        <taxon>Lactobacillales</taxon>
        <taxon>Lactobacillaceae</taxon>
        <taxon>Liquorilactobacillus</taxon>
    </lineage>
</organism>
<name>A0A0R1VHV7_9LACO</name>
<feature type="transmembrane region" description="Helical" evidence="1">
    <location>
        <begin position="6"/>
        <end position="31"/>
    </location>
</feature>
<keyword evidence="1" id="KW-0812">Transmembrane</keyword>
<keyword evidence="1" id="KW-0472">Membrane</keyword>
<keyword evidence="1" id="KW-1133">Transmembrane helix</keyword>
<gene>
    <name evidence="2" type="ORF">FC89_GL001733</name>
</gene>
<dbReference type="AlphaFoldDB" id="A0A0R1VHV7"/>
<keyword evidence="3" id="KW-1185">Reference proteome</keyword>
<sequence>MGWHMSRGWLLVGLLIAIVIILGFFFSYLFIKNQRPTTAFKILDESYAKGKISYQEYLTRKNNLKK</sequence>
<evidence type="ECO:0000313" key="3">
    <source>
        <dbReference type="Proteomes" id="UP000051451"/>
    </source>
</evidence>
<comment type="caution">
    <text evidence="2">The sequence shown here is derived from an EMBL/GenBank/DDBJ whole genome shotgun (WGS) entry which is preliminary data.</text>
</comment>
<evidence type="ECO:0000256" key="1">
    <source>
        <dbReference type="SAM" id="Phobius"/>
    </source>
</evidence>
<dbReference type="Proteomes" id="UP000051451">
    <property type="component" value="Unassembled WGS sequence"/>
</dbReference>
<evidence type="ECO:0000313" key="2">
    <source>
        <dbReference type="EMBL" id="KRM05262.1"/>
    </source>
</evidence>
<evidence type="ECO:0008006" key="4">
    <source>
        <dbReference type="Google" id="ProtNLM"/>
    </source>
</evidence>
<protein>
    <recommendedName>
        <fullName evidence="4">SHOCT domain-containing protein</fullName>
    </recommendedName>
</protein>
<dbReference type="STRING" id="1423750.FC89_GL001733"/>